<protein>
    <submittedName>
        <fullName evidence="3">Sirohydrochlorin ferrochelatase</fullName>
        <ecNumber evidence="3">4.99.1.4</ecNumber>
    </submittedName>
</protein>
<dbReference type="Proteomes" id="UP000520011">
    <property type="component" value="Unassembled WGS sequence"/>
</dbReference>
<reference evidence="3 4" key="1">
    <citation type="submission" date="2020-08" db="EMBL/GenBank/DDBJ databases">
        <title>Genomic Encyclopedia of Type Strains, Phase IV (KMG-IV): sequencing the most valuable type-strain genomes for metagenomic binning, comparative biology and taxonomic classification.</title>
        <authorList>
            <person name="Goeker M."/>
        </authorList>
    </citation>
    <scope>NUCLEOTIDE SEQUENCE [LARGE SCALE GENOMIC DNA]</scope>
    <source>
        <strain evidence="3 4">DSM 16325</strain>
    </source>
</reference>
<sequence length="248" mass="27827">MQAVLYVCHGSRVAKACEEAIAFVERCKAKIDCPIQEVCFIEHAEPDIETGIDRCVQKGATRIVVIPVLLLAAGHAKHDIPDAVQKARQRYPHLDFVLSEPFGVDEKMIQIVVERIAEQSAPLDNRSMVLLIGRGSSDPDTKRDMKAIAKLLQEKANIPYVDVCFLAAAQPSLEDGLQKAKDSSYKTIFVVPYLLFTGVLMKKIEKQLRTFSSSNRQWVLCNYLGYHPLLEELVKEKVNRYVATNKKG</sequence>
<dbReference type="PANTHER" id="PTHR33542">
    <property type="entry name" value="SIROHYDROCHLORIN FERROCHELATASE, CHLOROPLASTIC"/>
    <property type="match status" value="1"/>
</dbReference>
<dbReference type="GO" id="GO:0051266">
    <property type="term" value="F:sirohydrochlorin ferrochelatase activity"/>
    <property type="evidence" value="ECO:0007669"/>
    <property type="project" value="UniProtKB-EC"/>
</dbReference>
<keyword evidence="2 3" id="KW-0456">Lyase</keyword>
<dbReference type="GO" id="GO:0046872">
    <property type="term" value="F:metal ion binding"/>
    <property type="evidence" value="ECO:0007669"/>
    <property type="project" value="UniProtKB-KW"/>
</dbReference>
<gene>
    <name evidence="3" type="ORF">HNQ34_002088</name>
</gene>
<accession>A0A7W8MV74</accession>
<dbReference type="AlphaFoldDB" id="A0A7W8MV74"/>
<dbReference type="EMBL" id="JACHEP010000010">
    <property type="protein sequence ID" value="MBB5324989.1"/>
    <property type="molecule type" value="Genomic_DNA"/>
</dbReference>
<dbReference type="InterPro" id="IPR050963">
    <property type="entry name" value="Sirohydro_Cobaltochel/CbiX"/>
</dbReference>
<dbReference type="InterPro" id="IPR002762">
    <property type="entry name" value="CbiX-like"/>
</dbReference>
<evidence type="ECO:0000256" key="1">
    <source>
        <dbReference type="ARBA" id="ARBA00022723"/>
    </source>
</evidence>
<dbReference type="PANTHER" id="PTHR33542:SF3">
    <property type="entry name" value="SIROHYDROCHLORIN FERROCHELATASE, CHLOROPLASTIC"/>
    <property type="match status" value="1"/>
</dbReference>
<organism evidence="3 4">
    <name type="scientific">Anoxybacteroides tepidamans</name>
    <dbReference type="NCBI Taxonomy" id="265948"/>
    <lineage>
        <taxon>Bacteria</taxon>
        <taxon>Bacillati</taxon>
        <taxon>Bacillota</taxon>
        <taxon>Bacilli</taxon>
        <taxon>Bacillales</taxon>
        <taxon>Anoxybacillaceae</taxon>
        <taxon>Anoxybacteroides</taxon>
    </lineage>
</organism>
<keyword evidence="4" id="KW-1185">Reference proteome</keyword>
<evidence type="ECO:0000313" key="3">
    <source>
        <dbReference type="EMBL" id="MBB5324989.1"/>
    </source>
</evidence>
<evidence type="ECO:0000313" key="4">
    <source>
        <dbReference type="Proteomes" id="UP000520011"/>
    </source>
</evidence>
<keyword evidence="1" id="KW-0479">Metal-binding</keyword>
<dbReference type="CDD" id="cd03414">
    <property type="entry name" value="CbiX_SirB_C"/>
    <property type="match status" value="1"/>
</dbReference>
<proteinExistence type="predicted"/>
<comment type="caution">
    <text evidence="3">The sequence shown here is derived from an EMBL/GenBank/DDBJ whole genome shotgun (WGS) entry which is preliminary data.</text>
</comment>
<dbReference type="Pfam" id="PF01903">
    <property type="entry name" value="CbiX"/>
    <property type="match status" value="2"/>
</dbReference>
<dbReference type="EC" id="4.99.1.4" evidence="3"/>
<name>A0A7W8MV74_9BACL</name>
<dbReference type="SUPFAM" id="SSF53800">
    <property type="entry name" value="Chelatase"/>
    <property type="match status" value="1"/>
</dbReference>
<dbReference type="Gene3D" id="3.40.50.1400">
    <property type="match status" value="2"/>
</dbReference>
<dbReference type="RefSeq" id="WP_183254152.1">
    <property type="nucleotide sequence ID" value="NZ_JACHEP010000010.1"/>
</dbReference>
<evidence type="ECO:0000256" key="2">
    <source>
        <dbReference type="ARBA" id="ARBA00023239"/>
    </source>
</evidence>
<dbReference type="CDD" id="cd03416">
    <property type="entry name" value="CbiX_SirB_N"/>
    <property type="match status" value="1"/>
</dbReference>